<protein>
    <submittedName>
        <fullName evidence="1">Uncharacterized protein</fullName>
    </submittedName>
</protein>
<organism evidence="1 2">
    <name type="scientific">Simkania negevensis</name>
    <dbReference type="NCBI Taxonomy" id="83561"/>
    <lineage>
        <taxon>Bacteria</taxon>
        <taxon>Pseudomonadati</taxon>
        <taxon>Chlamydiota</taxon>
        <taxon>Chlamydiia</taxon>
        <taxon>Parachlamydiales</taxon>
        <taxon>Simkaniaceae</taxon>
        <taxon>Simkania</taxon>
    </lineage>
</organism>
<evidence type="ECO:0000313" key="2">
    <source>
        <dbReference type="Proteomes" id="UP000722121"/>
    </source>
</evidence>
<dbReference type="EMBL" id="JAFITR010000047">
    <property type="protein sequence ID" value="MBN4066985.1"/>
    <property type="molecule type" value="Genomic_DNA"/>
</dbReference>
<dbReference type="Proteomes" id="UP000722121">
    <property type="component" value="Unassembled WGS sequence"/>
</dbReference>
<proteinExistence type="predicted"/>
<keyword evidence="2" id="KW-1185">Reference proteome</keyword>
<sequence length="71" mass="8470">MKRGLVEKEQREKVVSSEEYAVEYAQETGYMDNFREVMEVDRQFRDLESTLNNAFHQLKVVEEKLAVSRQQ</sequence>
<reference evidence="1 2" key="1">
    <citation type="submission" date="2021-02" db="EMBL/GenBank/DDBJ databases">
        <title>Activity-based single-cell genomes from oceanic crustal fluid captures similar information to metagenomic and metatranscriptomic surveys with orders of magnitude less sampling.</title>
        <authorList>
            <person name="D'Angelo T.S."/>
            <person name="Orcutt B.N."/>
        </authorList>
    </citation>
    <scope>NUCLEOTIDE SEQUENCE [LARGE SCALE GENOMIC DNA]</scope>
    <source>
        <strain evidence="1">AH-315-G07</strain>
    </source>
</reference>
<name>A0ABS3AQH9_9BACT</name>
<gene>
    <name evidence="1" type="ORF">JYU14_02770</name>
</gene>
<accession>A0ABS3AQH9</accession>
<evidence type="ECO:0000313" key="1">
    <source>
        <dbReference type="EMBL" id="MBN4066985.1"/>
    </source>
</evidence>
<comment type="caution">
    <text evidence="1">The sequence shown here is derived from an EMBL/GenBank/DDBJ whole genome shotgun (WGS) entry which is preliminary data.</text>
</comment>